<name>A0A8C4NH85_EPTBU</name>
<reference evidence="9" key="2">
    <citation type="submission" date="2025-09" db="UniProtKB">
        <authorList>
            <consortium name="Ensembl"/>
        </authorList>
    </citation>
    <scope>IDENTIFICATION</scope>
</reference>
<dbReference type="OMA" id="PNRFGRY"/>
<evidence type="ECO:0000256" key="3">
    <source>
        <dbReference type="ARBA" id="ARBA00022530"/>
    </source>
</evidence>
<dbReference type="Pfam" id="PF00092">
    <property type="entry name" value="VWA"/>
    <property type="match status" value="5"/>
</dbReference>
<sequence length="825" mass="90645">VFLLDGSDDVSVEDFFHMKTIAQVLMNIMQISQDGFHVGLTVYGHDPNIGFSLNTHNSLQSAQSALLQAPKSQGRPRLGHALHSLWNDQFTEAAGSRSHLGNPQVVIILTASDSTDDVMTQSKKLKDNGVIIFALGAGKANQDELQLAGSTPAQKFVFFHSDFARLGLEMHKMVRGLAEADVVFLLDGSGNGGQAEFQQMKRVVEVLLGVMNIHPSIVRVGLVQYGHQPRSEFYLNTYETANDMQVALKHIQPLGGPSNLHEGLALLRREQFVETSGGRANEGAIQVRQYFWMLKLYFIFETFGELRLSVNLLGDISSALANRKSVEIPSGDAVGPSNFELIRLLASQVIFGLDIEPQRTHAAVVQYASTPQTEFNLNAFTSKSDLAAALQHVQDKVMVKEKGSRGDIGAPQVVLILMGSSPDNFAAAKKASKTLQEKGVIVLAIGAGSITEGDPQMTYFYFIFSAVDLVFLLDGSRDIELSEFDLMKQMVETIVGVLDVGQEKTQVGLVQYGGQPRSEFYLNTYRSNGEIIDALKNIKLKGGQSNLRQGLELLRRDQFIERRGGRGAKGAPQVVIIFTGSSPDDFEAAKKVSNALQLRGVTVMAIGAGRAKPDELQSLVSEPAYKMAIYRPSFEGFGSCSASDPETEKADIVFLVDGSWSVGMNNFQLLRDFIISLIKGMVVGKDRVRIGLSQYSSNPEMEFPLKNDHTKEEILEYIRNWKYKGGNTFTGAALEFLTRNHFTEEAGSRRYENAPQVLSQDDMVPSAEVLKASGVVLYAIGIANAPRQKLEEANNYLVHELKTARDVLAEGGNSEEHQIIIRENK</sequence>
<keyword evidence="4" id="KW-0732">Signal</keyword>
<reference evidence="9" key="1">
    <citation type="submission" date="2025-08" db="UniProtKB">
        <authorList>
            <consortium name="Ensembl"/>
        </authorList>
    </citation>
    <scope>IDENTIFICATION</scope>
</reference>
<evidence type="ECO:0000256" key="6">
    <source>
        <dbReference type="ARBA" id="ARBA00022889"/>
    </source>
</evidence>
<dbReference type="Ensembl" id="ENSEBUT00000007179.1">
    <property type="protein sequence ID" value="ENSEBUP00000006717.1"/>
    <property type="gene ID" value="ENSEBUG00000004409.1"/>
</dbReference>
<proteinExistence type="predicted"/>
<evidence type="ECO:0000256" key="7">
    <source>
        <dbReference type="ARBA" id="ARBA00023119"/>
    </source>
</evidence>
<dbReference type="SMART" id="SM00327">
    <property type="entry name" value="VWA"/>
    <property type="match status" value="4"/>
</dbReference>
<evidence type="ECO:0000256" key="5">
    <source>
        <dbReference type="ARBA" id="ARBA00022737"/>
    </source>
</evidence>
<keyword evidence="2" id="KW-0964">Secreted</keyword>
<dbReference type="InterPro" id="IPR036465">
    <property type="entry name" value="vWFA_dom_sf"/>
</dbReference>
<feature type="domain" description="VWFA" evidence="8">
    <location>
        <begin position="1"/>
        <end position="177"/>
    </location>
</feature>
<evidence type="ECO:0000313" key="9">
    <source>
        <dbReference type="Ensembl" id="ENSEBUP00000006717.1"/>
    </source>
</evidence>
<dbReference type="InterPro" id="IPR002035">
    <property type="entry name" value="VWF_A"/>
</dbReference>
<feature type="domain" description="VWFA" evidence="8">
    <location>
        <begin position="181"/>
        <end position="397"/>
    </location>
</feature>
<dbReference type="FunFam" id="3.40.50.410:FF:000003">
    <property type="entry name" value="Collagen type VI alpha 3 chain"/>
    <property type="match status" value="1"/>
</dbReference>
<dbReference type="Proteomes" id="UP000694388">
    <property type="component" value="Unplaced"/>
</dbReference>
<keyword evidence="3" id="KW-0272">Extracellular matrix</keyword>
<dbReference type="GeneTree" id="ENSGT00940000156462"/>
<evidence type="ECO:0000313" key="10">
    <source>
        <dbReference type="Proteomes" id="UP000694388"/>
    </source>
</evidence>
<dbReference type="PRINTS" id="PR00453">
    <property type="entry name" value="VWFADOMAIN"/>
</dbReference>
<keyword evidence="10" id="KW-1185">Reference proteome</keyword>
<dbReference type="PROSITE" id="PS50234">
    <property type="entry name" value="VWFA"/>
    <property type="match status" value="4"/>
</dbReference>
<keyword evidence="7" id="KW-0176">Collagen</keyword>
<feature type="domain" description="VWFA" evidence="8">
    <location>
        <begin position="468"/>
        <end position="678"/>
    </location>
</feature>
<keyword evidence="5" id="KW-0677">Repeat</keyword>
<evidence type="ECO:0000256" key="1">
    <source>
        <dbReference type="ARBA" id="ARBA00004498"/>
    </source>
</evidence>
<feature type="domain" description="VWFA" evidence="8">
    <location>
        <begin position="673"/>
        <end position="784"/>
    </location>
</feature>
<dbReference type="Gene3D" id="3.40.50.410">
    <property type="entry name" value="von Willebrand factor, type A domain"/>
    <property type="match status" value="5"/>
</dbReference>
<comment type="subcellular location">
    <subcellularLocation>
        <location evidence="1">Secreted</location>
        <location evidence="1">Extracellular space</location>
        <location evidence="1">Extracellular matrix</location>
    </subcellularLocation>
</comment>
<dbReference type="SUPFAM" id="SSF53300">
    <property type="entry name" value="vWA-like"/>
    <property type="match status" value="5"/>
</dbReference>
<keyword evidence="6" id="KW-0130">Cell adhesion</keyword>
<dbReference type="PANTHER" id="PTHR24020:SF84">
    <property type="entry name" value="VWFA DOMAIN-CONTAINING PROTEIN"/>
    <property type="match status" value="1"/>
</dbReference>
<dbReference type="AlphaFoldDB" id="A0A8C4NH85"/>
<protein>
    <recommendedName>
        <fullName evidence="8">VWFA domain-containing protein</fullName>
    </recommendedName>
</protein>
<dbReference type="InterPro" id="IPR050525">
    <property type="entry name" value="ECM_Assembly_Org"/>
</dbReference>
<evidence type="ECO:0000256" key="4">
    <source>
        <dbReference type="ARBA" id="ARBA00022729"/>
    </source>
</evidence>
<dbReference type="GO" id="GO:0005581">
    <property type="term" value="C:collagen trimer"/>
    <property type="evidence" value="ECO:0007669"/>
    <property type="project" value="UniProtKB-KW"/>
</dbReference>
<dbReference type="GO" id="GO:0007155">
    <property type="term" value="P:cell adhesion"/>
    <property type="evidence" value="ECO:0007669"/>
    <property type="project" value="UniProtKB-KW"/>
</dbReference>
<accession>A0A8C4NH85</accession>
<evidence type="ECO:0000259" key="8">
    <source>
        <dbReference type="PROSITE" id="PS50234"/>
    </source>
</evidence>
<dbReference type="PANTHER" id="PTHR24020">
    <property type="entry name" value="COLLAGEN ALPHA"/>
    <property type="match status" value="1"/>
</dbReference>
<evidence type="ECO:0000256" key="2">
    <source>
        <dbReference type="ARBA" id="ARBA00022525"/>
    </source>
</evidence>
<organism evidence="9 10">
    <name type="scientific">Eptatretus burgeri</name>
    <name type="common">Inshore hagfish</name>
    <dbReference type="NCBI Taxonomy" id="7764"/>
    <lineage>
        <taxon>Eukaryota</taxon>
        <taxon>Metazoa</taxon>
        <taxon>Chordata</taxon>
        <taxon>Craniata</taxon>
        <taxon>Vertebrata</taxon>
        <taxon>Cyclostomata</taxon>
        <taxon>Myxini</taxon>
        <taxon>Myxiniformes</taxon>
        <taxon>Myxinidae</taxon>
        <taxon>Eptatretinae</taxon>
        <taxon>Eptatretus</taxon>
    </lineage>
</organism>